<dbReference type="GO" id="GO:0003700">
    <property type="term" value="F:DNA-binding transcription factor activity"/>
    <property type="evidence" value="ECO:0007669"/>
    <property type="project" value="TreeGrafter"/>
</dbReference>
<dbReference type="InterPro" id="IPR013573">
    <property type="entry name" value="Tscrpt_reg_YcdC_C"/>
</dbReference>
<dbReference type="SUPFAM" id="SSF48498">
    <property type="entry name" value="Tetracyclin repressor-like, C-terminal domain"/>
    <property type="match status" value="1"/>
</dbReference>
<dbReference type="EMBL" id="JABWDU010000010">
    <property type="protein sequence ID" value="NVD42637.1"/>
    <property type="molecule type" value="Genomic_DNA"/>
</dbReference>
<reference evidence="4 5" key="1">
    <citation type="submission" date="2020-06" db="EMBL/GenBank/DDBJ databases">
        <authorList>
            <person name="Grouzdev D.S."/>
        </authorList>
    </citation>
    <scope>NUCLEOTIDE SEQUENCE [LARGE SCALE GENOMIC DNA]</scope>
    <source>
        <strain evidence="4 5">HO-A22</strain>
    </source>
</reference>
<evidence type="ECO:0000256" key="1">
    <source>
        <dbReference type="ARBA" id="ARBA00023125"/>
    </source>
</evidence>
<dbReference type="RefSeq" id="WP_176355994.1">
    <property type="nucleotide sequence ID" value="NZ_JABWDU010000010.1"/>
</dbReference>
<feature type="domain" description="HTH tetR-type" evidence="3">
    <location>
        <begin position="14"/>
        <end position="74"/>
    </location>
</feature>
<comment type="caution">
    <text evidence="4">The sequence shown here is derived from an EMBL/GenBank/DDBJ whole genome shotgun (WGS) entry which is preliminary data.</text>
</comment>
<dbReference type="PRINTS" id="PR00455">
    <property type="entry name" value="HTHTETR"/>
</dbReference>
<evidence type="ECO:0000259" key="3">
    <source>
        <dbReference type="PROSITE" id="PS50977"/>
    </source>
</evidence>
<dbReference type="PANTHER" id="PTHR30055">
    <property type="entry name" value="HTH-TYPE TRANSCRIPTIONAL REGULATOR RUTR"/>
    <property type="match status" value="1"/>
</dbReference>
<dbReference type="Proteomes" id="UP000520198">
    <property type="component" value="Unassembled WGS sequence"/>
</dbReference>
<proteinExistence type="predicted"/>
<evidence type="ECO:0000313" key="5">
    <source>
        <dbReference type="Proteomes" id="UP000520198"/>
    </source>
</evidence>
<name>A0A7Y6QBM5_9HYPH</name>
<sequence length="214" mass="24303">MARAARDPEERIRERNMRLIIKAGIEIFARKGFDGTRIAEIAEASGLPKANVYYYFSSKEEIYRAIVAHLIASWDDALKYISPEREPAEAFRLYIRAKLDYTRKNIAESRLFASEIIQGARFLKKKDRDHMRQVTDAHVAVVEGWIAAGKLLPVDPRHLFIMLWASTQYYADFEPIAADGLKKARLKAEDYETAAITITETILKGILPAPESGS</sequence>
<feature type="DNA-binding region" description="H-T-H motif" evidence="2">
    <location>
        <begin position="37"/>
        <end position="56"/>
    </location>
</feature>
<accession>A0A7Y6QBM5</accession>
<evidence type="ECO:0000313" key="4">
    <source>
        <dbReference type="EMBL" id="NVD42637.1"/>
    </source>
</evidence>
<keyword evidence="1 2" id="KW-0238">DNA-binding</keyword>
<gene>
    <name evidence="4" type="ORF">HT585_27580</name>
</gene>
<dbReference type="InterPro" id="IPR009057">
    <property type="entry name" value="Homeodomain-like_sf"/>
</dbReference>
<dbReference type="Pfam" id="PF00440">
    <property type="entry name" value="TetR_N"/>
    <property type="match status" value="1"/>
</dbReference>
<dbReference type="InterPro" id="IPR050109">
    <property type="entry name" value="HTH-type_TetR-like_transc_reg"/>
</dbReference>
<dbReference type="GO" id="GO:0045892">
    <property type="term" value="P:negative regulation of DNA-templated transcription"/>
    <property type="evidence" value="ECO:0007669"/>
    <property type="project" value="InterPro"/>
</dbReference>
<dbReference type="PROSITE" id="PS50977">
    <property type="entry name" value="HTH_TETR_2"/>
    <property type="match status" value="1"/>
</dbReference>
<dbReference type="GO" id="GO:0000976">
    <property type="term" value="F:transcription cis-regulatory region binding"/>
    <property type="evidence" value="ECO:0007669"/>
    <property type="project" value="TreeGrafter"/>
</dbReference>
<dbReference type="Pfam" id="PF08362">
    <property type="entry name" value="TetR_C_3"/>
    <property type="match status" value="1"/>
</dbReference>
<dbReference type="InterPro" id="IPR001647">
    <property type="entry name" value="HTH_TetR"/>
</dbReference>
<dbReference type="SUPFAM" id="SSF46689">
    <property type="entry name" value="Homeodomain-like"/>
    <property type="match status" value="1"/>
</dbReference>
<dbReference type="AlphaFoldDB" id="A0A7Y6QBM5"/>
<dbReference type="Gene3D" id="1.10.357.10">
    <property type="entry name" value="Tetracycline Repressor, domain 2"/>
    <property type="match status" value="1"/>
</dbReference>
<protein>
    <submittedName>
        <fullName evidence="4">TetR family transcriptional regulator C-terminal domain-containing protein</fullName>
    </submittedName>
</protein>
<dbReference type="InterPro" id="IPR036271">
    <property type="entry name" value="Tet_transcr_reg_TetR-rel_C_sf"/>
</dbReference>
<dbReference type="Gene3D" id="1.10.10.60">
    <property type="entry name" value="Homeodomain-like"/>
    <property type="match status" value="1"/>
</dbReference>
<dbReference type="PANTHER" id="PTHR30055:SF196">
    <property type="entry name" value="HTH-TYPE TRANSCRIPTIONAL REGULATOR RUTR"/>
    <property type="match status" value="1"/>
</dbReference>
<organism evidence="4 5">
    <name type="scientific">Ensifer oleiphilus</name>
    <dbReference type="NCBI Taxonomy" id="2742698"/>
    <lineage>
        <taxon>Bacteria</taxon>
        <taxon>Pseudomonadati</taxon>
        <taxon>Pseudomonadota</taxon>
        <taxon>Alphaproteobacteria</taxon>
        <taxon>Hyphomicrobiales</taxon>
        <taxon>Rhizobiaceae</taxon>
        <taxon>Sinorhizobium/Ensifer group</taxon>
        <taxon>Ensifer</taxon>
    </lineage>
</organism>
<evidence type="ECO:0000256" key="2">
    <source>
        <dbReference type="PROSITE-ProRule" id="PRU00335"/>
    </source>
</evidence>
<keyword evidence="5" id="KW-1185">Reference proteome</keyword>